<accession>A0A242MAP8</accession>
<gene>
    <name evidence="1" type="ORF">PAMC26577_35920</name>
</gene>
<proteinExistence type="predicted"/>
<organism evidence="1 2">
    <name type="scientific">Caballeronia sordidicola</name>
    <name type="common">Burkholderia sordidicola</name>
    <dbReference type="NCBI Taxonomy" id="196367"/>
    <lineage>
        <taxon>Bacteria</taxon>
        <taxon>Pseudomonadati</taxon>
        <taxon>Pseudomonadota</taxon>
        <taxon>Betaproteobacteria</taxon>
        <taxon>Burkholderiales</taxon>
        <taxon>Burkholderiaceae</taxon>
        <taxon>Caballeronia</taxon>
    </lineage>
</organism>
<reference evidence="1 2" key="1">
    <citation type="submission" date="2017-03" db="EMBL/GenBank/DDBJ databases">
        <title>Genome analysis of strain PAMC 26577.</title>
        <authorList>
            <person name="Oh H.-M."/>
            <person name="Yang J.-A."/>
        </authorList>
    </citation>
    <scope>NUCLEOTIDE SEQUENCE [LARGE SCALE GENOMIC DNA]</scope>
    <source>
        <strain evidence="1 2">PAMC 26577</strain>
    </source>
</reference>
<protein>
    <submittedName>
        <fullName evidence="1">Uncharacterized protein</fullName>
    </submittedName>
</protein>
<comment type="caution">
    <text evidence="1">The sequence shown here is derived from an EMBL/GenBank/DDBJ whole genome shotgun (WGS) entry which is preliminary data.</text>
</comment>
<name>A0A242MAP8_CABSO</name>
<dbReference type="Proteomes" id="UP000195221">
    <property type="component" value="Unassembled WGS sequence"/>
</dbReference>
<dbReference type="AlphaFoldDB" id="A0A242MAP8"/>
<evidence type="ECO:0000313" key="2">
    <source>
        <dbReference type="Proteomes" id="UP000195221"/>
    </source>
</evidence>
<sequence>MLIRAAQVANLRTGSMISECYSLENGITIFKVLADEGVSGKALG</sequence>
<evidence type="ECO:0000313" key="1">
    <source>
        <dbReference type="EMBL" id="OTP67774.1"/>
    </source>
</evidence>
<dbReference type="EMBL" id="NBTZ01000148">
    <property type="protein sequence ID" value="OTP67774.1"/>
    <property type="molecule type" value="Genomic_DNA"/>
</dbReference>